<accession>A0A2I0J6F9</accession>
<gene>
    <name evidence="2" type="ORF">CRG98_027792</name>
</gene>
<organism evidence="2 3">
    <name type="scientific">Punica granatum</name>
    <name type="common">Pomegranate</name>
    <dbReference type="NCBI Taxonomy" id="22663"/>
    <lineage>
        <taxon>Eukaryota</taxon>
        <taxon>Viridiplantae</taxon>
        <taxon>Streptophyta</taxon>
        <taxon>Embryophyta</taxon>
        <taxon>Tracheophyta</taxon>
        <taxon>Spermatophyta</taxon>
        <taxon>Magnoliopsida</taxon>
        <taxon>eudicotyledons</taxon>
        <taxon>Gunneridae</taxon>
        <taxon>Pentapetalae</taxon>
        <taxon>rosids</taxon>
        <taxon>malvids</taxon>
        <taxon>Myrtales</taxon>
        <taxon>Lythraceae</taxon>
        <taxon>Punica</taxon>
    </lineage>
</organism>
<keyword evidence="1" id="KW-0472">Membrane</keyword>
<sequence>MPRLVICLNAFNHFCGYLKVSLYVLFQGDQTPGDGRTLTSESWRVFEDNRDACLRTNDLDCVFGILTFLYAVIIKCVVVTSIISKQIFQTCYFLGRPFLHSFYVIAIAGLLPLVKPQHPHGCPQAGKTRFGLGEARSGCTELDVARDLMERLELFELLKVRSH</sequence>
<dbReference type="Proteomes" id="UP000233551">
    <property type="component" value="Unassembled WGS sequence"/>
</dbReference>
<feature type="transmembrane region" description="Helical" evidence="1">
    <location>
        <begin position="62"/>
        <end position="83"/>
    </location>
</feature>
<proteinExistence type="predicted"/>
<evidence type="ECO:0000313" key="2">
    <source>
        <dbReference type="EMBL" id="PKI51819.1"/>
    </source>
</evidence>
<evidence type="ECO:0000313" key="3">
    <source>
        <dbReference type="Proteomes" id="UP000233551"/>
    </source>
</evidence>
<dbReference type="AlphaFoldDB" id="A0A2I0J6F9"/>
<comment type="caution">
    <text evidence="2">The sequence shown here is derived from an EMBL/GenBank/DDBJ whole genome shotgun (WGS) entry which is preliminary data.</text>
</comment>
<keyword evidence="1" id="KW-0812">Transmembrane</keyword>
<feature type="transmembrane region" description="Helical" evidence="1">
    <location>
        <begin position="95"/>
        <end position="114"/>
    </location>
</feature>
<keyword evidence="3" id="KW-1185">Reference proteome</keyword>
<reference evidence="2 3" key="1">
    <citation type="submission" date="2017-11" db="EMBL/GenBank/DDBJ databases">
        <title>De-novo sequencing of pomegranate (Punica granatum L.) genome.</title>
        <authorList>
            <person name="Akparov Z."/>
            <person name="Amiraslanov A."/>
            <person name="Hajiyeva S."/>
            <person name="Abbasov M."/>
            <person name="Kaur K."/>
            <person name="Hamwieh A."/>
            <person name="Solovyev V."/>
            <person name="Salamov A."/>
            <person name="Braich B."/>
            <person name="Kosarev P."/>
            <person name="Mahmoud A."/>
            <person name="Hajiyev E."/>
            <person name="Babayeva S."/>
            <person name="Izzatullayeva V."/>
            <person name="Mammadov A."/>
            <person name="Mammadov A."/>
            <person name="Sharifova S."/>
            <person name="Ojaghi J."/>
            <person name="Eynullazada K."/>
            <person name="Bayramov B."/>
            <person name="Abdulazimova A."/>
            <person name="Shahmuradov I."/>
        </authorList>
    </citation>
    <scope>NUCLEOTIDE SEQUENCE [LARGE SCALE GENOMIC DNA]</scope>
    <source>
        <strain evidence="3">cv. AG2017</strain>
        <tissue evidence="2">Leaf</tissue>
    </source>
</reference>
<name>A0A2I0J6F9_PUNGR</name>
<evidence type="ECO:0000256" key="1">
    <source>
        <dbReference type="SAM" id="Phobius"/>
    </source>
</evidence>
<dbReference type="EMBL" id="PGOL01001989">
    <property type="protein sequence ID" value="PKI51819.1"/>
    <property type="molecule type" value="Genomic_DNA"/>
</dbReference>
<keyword evidence="1" id="KW-1133">Transmembrane helix</keyword>
<protein>
    <submittedName>
        <fullName evidence="2">Uncharacterized protein</fullName>
    </submittedName>
</protein>